<sequence>MAFAAEELRKQLGRVRGAAGKRAFKDGSQKDLLNFSGTVPVKYGKSN</sequence>
<evidence type="ECO:0000313" key="2">
    <source>
        <dbReference type="Proteomes" id="UP000016666"/>
    </source>
</evidence>
<keyword evidence="2" id="KW-1185">Reference proteome</keyword>
<proteinExistence type="predicted"/>
<dbReference type="Proteomes" id="UP000016666">
    <property type="component" value="Chromosome 5"/>
</dbReference>
<dbReference type="AlphaFoldDB" id="A0A493TXE6"/>
<dbReference type="Ensembl" id="ENSAPLT00000027958.1">
    <property type="protein sequence ID" value="ENSAPLP00000030563.1"/>
    <property type="gene ID" value="ENSAPLG00000026425.1"/>
</dbReference>
<reference evidence="1" key="2">
    <citation type="submission" date="2025-08" db="UniProtKB">
        <authorList>
            <consortium name="Ensembl"/>
        </authorList>
    </citation>
    <scope>IDENTIFICATION</scope>
</reference>
<protein>
    <submittedName>
        <fullName evidence="1">Uncharacterized protein</fullName>
    </submittedName>
</protein>
<accession>A0A493TXE6</accession>
<organism evidence="1 2">
    <name type="scientific">Anas platyrhynchos platyrhynchos</name>
    <name type="common">Northern mallard</name>
    <dbReference type="NCBI Taxonomy" id="8840"/>
    <lineage>
        <taxon>Eukaryota</taxon>
        <taxon>Metazoa</taxon>
        <taxon>Chordata</taxon>
        <taxon>Craniata</taxon>
        <taxon>Vertebrata</taxon>
        <taxon>Euteleostomi</taxon>
        <taxon>Archelosauria</taxon>
        <taxon>Archosauria</taxon>
        <taxon>Dinosauria</taxon>
        <taxon>Saurischia</taxon>
        <taxon>Theropoda</taxon>
        <taxon>Coelurosauria</taxon>
        <taxon>Aves</taxon>
        <taxon>Neognathae</taxon>
        <taxon>Galloanserae</taxon>
        <taxon>Anseriformes</taxon>
        <taxon>Anatidae</taxon>
        <taxon>Anatinae</taxon>
        <taxon>Anas</taxon>
    </lineage>
</organism>
<name>A0A493TXE6_ANAPP</name>
<reference evidence="1" key="3">
    <citation type="submission" date="2025-09" db="UniProtKB">
        <authorList>
            <consortium name="Ensembl"/>
        </authorList>
    </citation>
    <scope>IDENTIFICATION</scope>
</reference>
<evidence type="ECO:0000313" key="1">
    <source>
        <dbReference type="Ensembl" id="ENSAPLP00000030563.1"/>
    </source>
</evidence>
<reference evidence="1 2" key="1">
    <citation type="submission" date="2017-10" db="EMBL/GenBank/DDBJ databases">
        <title>A new Pekin duck reference genome.</title>
        <authorList>
            <person name="Hou Z.-C."/>
            <person name="Zhou Z.-K."/>
            <person name="Zhu F."/>
            <person name="Hou S.-S."/>
        </authorList>
    </citation>
    <scope>NUCLEOTIDE SEQUENCE [LARGE SCALE GENOMIC DNA]</scope>
</reference>